<dbReference type="PROSITE" id="PS00109">
    <property type="entry name" value="PROTEIN_KINASE_TYR"/>
    <property type="match status" value="1"/>
</dbReference>
<gene>
    <name evidence="2" type="ORF">CALVIDRAFT_397379</name>
</gene>
<dbReference type="InterPro" id="IPR008266">
    <property type="entry name" value="Tyr_kinase_AS"/>
</dbReference>
<dbReference type="InterPro" id="IPR000719">
    <property type="entry name" value="Prot_kinase_dom"/>
</dbReference>
<name>A0A167PQP8_CALVF</name>
<dbReference type="AlphaFoldDB" id="A0A167PQP8"/>
<keyword evidence="2" id="KW-0808">Transferase</keyword>
<dbReference type="PANTHER" id="PTHR44329">
    <property type="entry name" value="SERINE/THREONINE-PROTEIN KINASE TNNI3K-RELATED"/>
    <property type="match status" value="1"/>
</dbReference>
<dbReference type="OrthoDB" id="4062651at2759"/>
<dbReference type="GO" id="GO:0004674">
    <property type="term" value="F:protein serine/threonine kinase activity"/>
    <property type="evidence" value="ECO:0007669"/>
    <property type="project" value="TreeGrafter"/>
</dbReference>
<proteinExistence type="predicted"/>
<reference evidence="2 3" key="1">
    <citation type="journal article" date="2016" name="Mol. Biol. Evol.">
        <title>Comparative Genomics of Early-Diverging Mushroom-Forming Fungi Provides Insights into the Origins of Lignocellulose Decay Capabilities.</title>
        <authorList>
            <person name="Nagy L.G."/>
            <person name="Riley R."/>
            <person name="Tritt A."/>
            <person name="Adam C."/>
            <person name="Daum C."/>
            <person name="Floudas D."/>
            <person name="Sun H."/>
            <person name="Yadav J.S."/>
            <person name="Pangilinan J."/>
            <person name="Larsson K.H."/>
            <person name="Matsuura K."/>
            <person name="Barry K."/>
            <person name="Labutti K."/>
            <person name="Kuo R."/>
            <person name="Ohm R.A."/>
            <person name="Bhattacharya S.S."/>
            <person name="Shirouzu T."/>
            <person name="Yoshinaga Y."/>
            <person name="Martin F.M."/>
            <person name="Grigoriev I.V."/>
            <person name="Hibbett D.S."/>
        </authorList>
    </citation>
    <scope>NUCLEOTIDE SEQUENCE [LARGE SCALE GENOMIC DNA]</scope>
    <source>
        <strain evidence="2 3">TUFC12733</strain>
    </source>
</reference>
<protein>
    <submittedName>
        <fullName evidence="2">Kinase-like protein</fullName>
    </submittedName>
</protein>
<feature type="domain" description="Protein kinase" evidence="1">
    <location>
        <begin position="67"/>
        <end position="344"/>
    </location>
</feature>
<evidence type="ECO:0000313" key="3">
    <source>
        <dbReference type="Proteomes" id="UP000076738"/>
    </source>
</evidence>
<dbReference type="PANTHER" id="PTHR44329:SF214">
    <property type="entry name" value="PROTEIN KINASE DOMAIN-CONTAINING PROTEIN"/>
    <property type="match status" value="1"/>
</dbReference>
<dbReference type="InterPro" id="IPR001245">
    <property type="entry name" value="Ser-Thr/Tyr_kinase_cat_dom"/>
</dbReference>
<evidence type="ECO:0000259" key="1">
    <source>
        <dbReference type="PROSITE" id="PS50011"/>
    </source>
</evidence>
<dbReference type="GO" id="GO:0005524">
    <property type="term" value="F:ATP binding"/>
    <property type="evidence" value="ECO:0007669"/>
    <property type="project" value="InterPro"/>
</dbReference>
<organism evidence="2 3">
    <name type="scientific">Calocera viscosa (strain TUFC12733)</name>
    <dbReference type="NCBI Taxonomy" id="1330018"/>
    <lineage>
        <taxon>Eukaryota</taxon>
        <taxon>Fungi</taxon>
        <taxon>Dikarya</taxon>
        <taxon>Basidiomycota</taxon>
        <taxon>Agaricomycotina</taxon>
        <taxon>Dacrymycetes</taxon>
        <taxon>Dacrymycetales</taxon>
        <taxon>Dacrymycetaceae</taxon>
        <taxon>Calocera</taxon>
    </lineage>
</organism>
<dbReference type="Proteomes" id="UP000076738">
    <property type="component" value="Unassembled WGS sequence"/>
</dbReference>
<dbReference type="STRING" id="1330018.A0A167PQP8"/>
<dbReference type="PROSITE" id="PS50011">
    <property type="entry name" value="PROTEIN_KINASE_DOM"/>
    <property type="match status" value="1"/>
</dbReference>
<keyword evidence="3" id="KW-1185">Reference proteome</keyword>
<dbReference type="EMBL" id="KV417273">
    <property type="protein sequence ID" value="KZO99037.1"/>
    <property type="molecule type" value="Genomic_DNA"/>
</dbReference>
<evidence type="ECO:0000313" key="2">
    <source>
        <dbReference type="EMBL" id="KZO99037.1"/>
    </source>
</evidence>
<dbReference type="InterPro" id="IPR051681">
    <property type="entry name" value="Ser/Thr_Kinases-Pseudokinases"/>
</dbReference>
<dbReference type="PIRSF" id="PIRSF000654">
    <property type="entry name" value="Integrin-linked_kinase"/>
    <property type="match status" value="1"/>
</dbReference>
<dbReference type="Gene3D" id="1.10.510.10">
    <property type="entry name" value="Transferase(Phosphotransferase) domain 1"/>
    <property type="match status" value="1"/>
</dbReference>
<dbReference type="InterPro" id="IPR011009">
    <property type="entry name" value="Kinase-like_dom_sf"/>
</dbReference>
<accession>A0A167PQP8</accession>
<keyword evidence="2" id="KW-0418">Kinase</keyword>
<dbReference type="SUPFAM" id="SSF56112">
    <property type="entry name" value="Protein kinase-like (PK-like)"/>
    <property type="match status" value="1"/>
</dbReference>
<sequence>MDDRTVSHAAQVNTRSETLPVLEHMEDIQSQEQHLSYDLDSSLPSLLREQFANALVSLPDLTKHITVLGTKHFTRGARGEILKGKYKGEMVALKRMHARDDNRKSDRHLGRELTTWVRLNHENVLKLYGLCIVTIQDLEGIAMVAPWMEEGDAMTYIANHGKSACPRVLLDIANGLNYLHTEFGDSLVHGDLRANNVLVDGSHRAVLADFGLAGTVGRPDIPDADSKELHSITLGNDRWKAPELILPEQYDLTAWSCFTPAVDIYAFGMVIYELYTGQPPFSDVRGYNLLSSIINGLRPVRPGSELLAGGVSDTMWTIAEDCWKGDLKQRPTAMKLVERVAELVEGGSPQSTERQ</sequence>
<dbReference type="Pfam" id="PF07714">
    <property type="entry name" value="PK_Tyr_Ser-Thr"/>
    <property type="match status" value="1"/>
</dbReference>